<dbReference type="Proteomes" id="UP000241769">
    <property type="component" value="Unassembled WGS sequence"/>
</dbReference>
<evidence type="ECO:0000313" key="3">
    <source>
        <dbReference type="EMBL" id="PRP81587.1"/>
    </source>
</evidence>
<sequence length="574" mass="66416">MSSPPSSHPSHPRPKTCWVKPSLVTVTSGGRRSSHRKMQHPDGTPMTSRLFEAESYAGLLSRYRYRIMIQLKKYNNYRVAATNDFEALKNCWNYCTQTIPTLMPAHLNEHEQFQWIETHITFLYYNQDAAGTSDPEGPSYIDLDTSGSSDDDDDDDPDSDDSSFLPSSNRLASSHDTLPSLRSSTPSLHHQLSKSAPIIPRANASEPTINTSTNSLRNRWFRSSFRSPKVDGSKMTKREEEVEKMEKEVPYSSIDTKARKHLNPTVLKYFLEYKAYLKKIFSIDATRDEETIKYLIIFITAFLVDMFIIRYCSFDLFLFLMAIHIYGIRHLIVERRKYIVLLAKRKLNKAVQKEKRKWYNLLSLRQTMPEVVQTVNVTAETTVTAANNEIAVKSEKEVTWTRKVPLLPEDELWESFLRDQFVHDELEEEHFTQLEGEGLIATYPTYSADDLATAEAKYLTHDNGGCPYLVIRVFRKSEQESEDVEVNYDLPVLEIPRAIRFWPAVDKGEPSYPDFHRKFAEDTNLPFTLYYNAEVKSEQVQLTTIFSREIFTATRKRPLQTRGEDQKRSIVETT</sequence>
<evidence type="ECO:0000256" key="2">
    <source>
        <dbReference type="SAM" id="Phobius"/>
    </source>
</evidence>
<dbReference type="EMBL" id="MDYQ01000121">
    <property type="protein sequence ID" value="PRP81587.1"/>
    <property type="molecule type" value="Genomic_DNA"/>
</dbReference>
<feature type="compositionally biased region" description="Low complexity" evidence="1">
    <location>
        <begin position="177"/>
        <end position="188"/>
    </location>
</feature>
<proteinExistence type="predicted"/>
<feature type="compositionally biased region" description="Acidic residues" evidence="1">
    <location>
        <begin position="149"/>
        <end position="161"/>
    </location>
</feature>
<keyword evidence="2" id="KW-1133">Transmembrane helix</keyword>
<feature type="compositionally biased region" description="Basic and acidic residues" evidence="1">
    <location>
        <begin position="228"/>
        <end position="246"/>
    </location>
</feature>
<organism evidence="3 4">
    <name type="scientific">Planoprotostelium fungivorum</name>
    <dbReference type="NCBI Taxonomy" id="1890364"/>
    <lineage>
        <taxon>Eukaryota</taxon>
        <taxon>Amoebozoa</taxon>
        <taxon>Evosea</taxon>
        <taxon>Variosea</taxon>
        <taxon>Cavosteliida</taxon>
        <taxon>Cavosteliaceae</taxon>
        <taxon>Planoprotostelium</taxon>
    </lineage>
</organism>
<feature type="region of interest" description="Disordered" evidence="1">
    <location>
        <begin position="27"/>
        <end position="46"/>
    </location>
</feature>
<evidence type="ECO:0000256" key="1">
    <source>
        <dbReference type="SAM" id="MobiDB-lite"/>
    </source>
</evidence>
<feature type="transmembrane region" description="Helical" evidence="2">
    <location>
        <begin position="294"/>
        <end position="327"/>
    </location>
</feature>
<accession>A0A2P6NCA4</accession>
<dbReference type="InParanoid" id="A0A2P6NCA4"/>
<keyword evidence="2" id="KW-0472">Membrane</keyword>
<dbReference type="AlphaFoldDB" id="A0A2P6NCA4"/>
<reference evidence="3 4" key="1">
    <citation type="journal article" date="2018" name="Genome Biol. Evol.">
        <title>Multiple Roots of Fruiting Body Formation in Amoebozoa.</title>
        <authorList>
            <person name="Hillmann F."/>
            <person name="Forbes G."/>
            <person name="Novohradska S."/>
            <person name="Ferling I."/>
            <person name="Riege K."/>
            <person name="Groth M."/>
            <person name="Westermann M."/>
            <person name="Marz M."/>
            <person name="Spaller T."/>
            <person name="Winckler T."/>
            <person name="Schaap P."/>
            <person name="Glockner G."/>
        </authorList>
    </citation>
    <scope>NUCLEOTIDE SEQUENCE [LARGE SCALE GENOMIC DNA]</scope>
    <source>
        <strain evidence="3 4">Jena</strain>
    </source>
</reference>
<name>A0A2P6NCA4_9EUKA</name>
<feature type="region of interest" description="Disordered" evidence="1">
    <location>
        <begin position="134"/>
        <end position="211"/>
    </location>
</feature>
<evidence type="ECO:0000313" key="4">
    <source>
        <dbReference type="Proteomes" id="UP000241769"/>
    </source>
</evidence>
<keyword evidence="2" id="KW-0812">Transmembrane</keyword>
<comment type="caution">
    <text evidence="3">The sequence shown here is derived from an EMBL/GenBank/DDBJ whole genome shotgun (WGS) entry which is preliminary data.</text>
</comment>
<feature type="region of interest" description="Disordered" evidence="1">
    <location>
        <begin position="227"/>
        <end position="246"/>
    </location>
</feature>
<gene>
    <name evidence="3" type="ORF">PROFUN_01094</name>
</gene>
<protein>
    <submittedName>
        <fullName evidence="3">Uncharacterized protein</fullName>
    </submittedName>
</protein>
<keyword evidence="4" id="KW-1185">Reference proteome</keyword>